<evidence type="ECO:0000256" key="1">
    <source>
        <dbReference type="ARBA" id="ARBA00022630"/>
    </source>
</evidence>
<dbReference type="InterPro" id="IPR016164">
    <property type="entry name" value="FAD-linked_Oxase-like_C"/>
</dbReference>
<dbReference type="InterPro" id="IPR036318">
    <property type="entry name" value="FAD-bd_PCMH-like_sf"/>
</dbReference>
<dbReference type="SUPFAM" id="SSF56176">
    <property type="entry name" value="FAD-binding/transporter-associated domain-like"/>
    <property type="match status" value="1"/>
</dbReference>
<dbReference type="STRING" id="933059.SAMN04488103_11711"/>
<dbReference type="GO" id="GO:1903457">
    <property type="term" value="P:lactate catabolic process"/>
    <property type="evidence" value="ECO:0007669"/>
    <property type="project" value="TreeGrafter"/>
</dbReference>
<keyword evidence="5" id="KW-1185">Reference proteome</keyword>
<dbReference type="GO" id="GO:0008720">
    <property type="term" value="F:D-lactate dehydrogenase (NAD+) activity"/>
    <property type="evidence" value="ECO:0007669"/>
    <property type="project" value="TreeGrafter"/>
</dbReference>
<evidence type="ECO:0000313" key="5">
    <source>
        <dbReference type="Proteomes" id="UP000198761"/>
    </source>
</evidence>
<dbReference type="InterPro" id="IPR016166">
    <property type="entry name" value="FAD-bd_PCMH"/>
</dbReference>
<gene>
    <name evidence="4" type="ORF">SAMN04488103_11711</name>
</gene>
<dbReference type="SUPFAM" id="SSF55103">
    <property type="entry name" value="FAD-linked oxidases, C-terminal domain"/>
    <property type="match status" value="1"/>
</dbReference>
<feature type="domain" description="FAD-binding PCMH-type" evidence="3">
    <location>
        <begin position="40"/>
        <end position="214"/>
    </location>
</feature>
<evidence type="ECO:0000256" key="2">
    <source>
        <dbReference type="ARBA" id="ARBA00022827"/>
    </source>
</evidence>
<dbReference type="Pfam" id="PF01565">
    <property type="entry name" value="FAD_binding_4"/>
    <property type="match status" value="1"/>
</dbReference>
<protein>
    <submittedName>
        <fullName evidence="4">FAD/FMN-containing dehydrogenase</fullName>
    </submittedName>
</protein>
<organism evidence="4 5">
    <name type="scientific">Gemmobacter aquatilis</name>
    <dbReference type="NCBI Taxonomy" id="933059"/>
    <lineage>
        <taxon>Bacteria</taxon>
        <taxon>Pseudomonadati</taxon>
        <taxon>Pseudomonadota</taxon>
        <taxon>Alphaproteobacteria</taxon>
        <taxon>Rhodobacterales</taxon>
        <taxon>Paracoccaceae</taxon>
        <taxon>Gemmobacter</taxon>
    </lineage>
</organism>
<dbReference type="GO" id="GO:0004458">
    <property type="term" value="F:D-lactate dehydrogenase (cytochrome) activity"/>
    <property type="evidence" value="ECO:0007669"/>
    <property type="project" value="TreeGrafter"/>
</dbReference>
<name>A0A1H8N6S3_9RHOB</name>
<dbReference type="Proteomes" id="UP000198761">
    <property type="component" value="Unassembled WGS sequence"/>
</dbReference>
<keyword evidence="1" id="KW-0285">Flavoprotein</keyword>
<dbReference type="GO" id="GO:0071949">
    <property type="term" value="F:FAD binding"/>
    <property type="evidence" value="ECO:0007669"/>
    <property type="project" value="InterPro"/>
</dbReference>
<keyword evidence="2" id="KW-0274">FAD</keyword>
<dbReference type="InterPro" id="IPR006094">
    <property type="entry name" value="Oxid_FAD_bind_N"/>
</dbReference>
<dbReference type="PANTHER" id="PTHR11748:SF119">
    <property type="entry name" value="D-2-HYDROXYGLUTARATE DEHYDROGENASE"/>
    <property type="match status" value="1"/>
</dbReference>
<dbReference type="OrthoDB" id="9811261at2"/>
<dbReference type="Gene3D" id="3.30.465.10">
    <property type="match status" value="1"/>
</dbReference>
<dbReference type="InterPro" id="IPR016169">
    <property type="entry name" value="FAD-bd_PCMH_sub2"/>
</dbReference>
<dbReference type="RefSeq" id="WP_091303585.1">
    <property type="nucleotide sequence ID" value="NZ_FOCE01000017.1"/>
</dbReference>
<dbReference type="AlphaFoldDB" id="A0A1H8N6S3"/>
<evidence type="ECO:0000259" key="3">
    <source>
        <dbReference type="PROSITE" id="PS51387"/>
    </source>
</evidence>
<sequence length="464" mass="50721">MDIAAAKAALAHLELDENPTSIRAKSRDFFWYSPVLKARLDHVTADFVISPRSEAEVIEVLRVCHAHGVPVTVRGAGTGNYGQAMPLAGGCVLHMKNMVAIKAIAPGRVICEPGIVIRDLDAATRAHSGQELRMCPSTAATATIGGFIAGGSGGVGSVRWGALRDLGNIIRLRVVTMEAAPSVLEFTGEELHRVSHAYGTNGIITEVEMPLAPAYDWLGVFVTLPDFAAAAQFGADLARQDGILVKLVTVCEAPVADAYFQRFKGRVTAADHVVILMVAPHAMDGFLTFAARYPEAQVIYRSDAHDWPRDPGVAYEYGWNHTTLRALKVEPSITYLQVRYAGPDFLAKIAAVRARFGPELMQHLEVMREGGQVIYAGLTLVRFTTEDRLEEIVRIHEDLGCMIFNPHRYTLEEGGRQSVDDRQLAFKREADPQGLLNPGKMIAWDVPDWAYQGIYAYAGLRAAE</sequence>
<dbReference type="PROSITE" id="PS51387">
    <property type="entry name" value="FAD_PCMH"/>
    <property type="match status" value="1"/>
</dbReference>
<accession>A0A1H8N6S3</accession>
<dbReference type="PANTHER" id="PTHR11748">
    <property type="entry name" value="D-LACTATE DEHYDROGENASE"/>
    <property type="match status" value="1"/>
</dbReference>
<proteinExistence type="predicted"/>
<reference evidence="4 5" key="1">
    <citation type="submission" date="2016-10" db="EMBL/GenBank/DDBJ databases">
        <authorList>
            <person name="de Groot N.N."/>
        </authorList>
    </citation>
    <scope>NUCLEOTIDE SEQUENCE [LARGE SCALE GENOMIC DNA]</scope>
    <source>
        <strain evidence="4 5">DSM 3857</strain>
    </source>
</reference>
<evidence type="ECO:0000313" key="4">
    <source>
        <dbReference type="EMBL" id="SEO25143.1"/>
    </source>
</evidence>
<dbReference type="EMBL" id="FOCE01000017">
    <property type="protein sequence ID" value="SEO25143.1"/>
    <property type="molecule type" value="Genomic_DNA"/>
</dbReference>